<evidence type="ECO:0000313" key="11">
    <source>
        <dbReference type="Proteomes" id="UP001595799"/>
    </source>
</evidence>
<evidence type="ECO:0000256" key="7">
    <source>
        <dbReference type="ARBA" id="ARBA00022989"/>
    </source>
</evidence>
<evidence type="ECO:0000256" key="4">
    <source>
        <dbReference type="ARBA" id="ARBA00022679"/>
    </source>
</evidence>
<accession>A0ABV8UIR2</accession>
<keyword evidence="7" id="KW-1133">Transmembrane helix</keyword>
<dbReference type="RefSeq" id="WP_382420885.1">
    <property type="nucleotide sequence ID" value="NZ_JBHSCW010000001.1"/>
</dbReference>
<dbReference type="Gene3D" id="3.40.50.2000">
    <property type="entry name" value="Glycogen Phosphorylase B"/>
    <property type="match status" value="2"/>
</dbReference>
<keyword evidence="4 10" id="KW-0808">Transferase</keyword>
<dbReference type="Pfam" id="PF13439">
    <property type="entry name" value="Glyco_transf_4"/>
    <property type="match status" value="1"/>
</dbReference>
<keyword evidence="11" id="KW-1185">Reference proteome</keyword>
<feature type="domain" description="Glycosyltransferase subfamily 4-like N-terminal" evidence="9">
    <location>
        <begin position="75"/>
        <end position="197"/>
    </location>
</feature>
<keyword evidence="6" id="KW-0256">Endoplasmic reticulum</keyword>
<dbReference type="InterPro" id="IPR028098">
    <property type="entry name" value="Glyco_trans_4-like_N"/>
</dbReference>
<evidence type="ECO:0000259" key="9">
    <source>
        <dbReference type="Pfam" id="PF13439"/>
    </source>
</evidence>
<proteinExistence type="predicted"/>
<evidence type="ECO:0000256" key="5">
    <source>
        <dbReference type="ARBA" id="ARBA00022692"/>
    </source>
</evidence>
<dbReference type="EC" id="2.4.-.-" evidence="10"/>
<evidence type="ECO:0000256" key="6">
    <source>
        <dbReference type="ARBA" id="ARBA00022824"/>
    </source>
</evidence>
<dbReference type="GO" id="GO:0016757">
    <property type="term" value="F:glycosyltransferase activity"/>
    <property type="evidence" value="ECO:0007669"/>
    <property type="project" value="UniProtKB-KW"/>
</dbReference>
<evidence type="ECO:0000313" key="10">
    <source>
        <dbReference type="EMBL" id="MFC4350551.1"/>
    </source>
</evidence>
<name>A0ABV8UIR2_9PROT</name>
<organism evidence="10 11">
    <name type="scientific">Fodinicurvata halophila</name>
    <dbReference type="NCBI Taxonomy" id="1419723"/>
    <lineage>
        <taxon>Bacteria</taxon>
        <taxon>Pseudomonadati</taxon>
        <taxon>Pseudomonadota</taxon>
        <taxon>Alphaproteobacteria</taxon>
        <taxon>Rhodospirillales</taxon>
        <taxon>Rhodovibrionaceae</taxon>
        <taxon>Fodinicurvata</taxon>
    </lineage>
</organism>
<sequence>MPAFTEDSNIRALSGRRILVLVQGPLEQSPRMAAHVHMLLEAGAAVNLQGYGAARDFPFTHERLAITALAGSGRNSSRPSSRLPLVGALRHMARMAGDLRGHLRHAVAGADLLFVQVPPVAPGVALAARAARRQGIPLVIDWHNLSHAMAALKLGPRHPAVAVLRGLESRTGRRASGHLAVTRAMADHLQARLDREVTVLRDRPSGLQQTASLADNAPPHEPEAGLQWRTLVSPTSWSLDEDMDLLLDALRQVTLPPGRGLHVMATGKGPGRADFEKRAAEFERHNLRIETAWLSHPAYLELLARADAGISLHRSASGLDFPMKIIDMEAACLPVLALDYGPALREGLDGLSGAATFTDAAGLARHLEQLLSNDRPRGRVESRADHWEAAWTRAALPLFQRLLS</sequence>
<evidence type="ECO:0000256" key="8">
    <source>
        <dbReference type="ARBA" id="ARBA00023136"/>
    </source>
</evidence>
<comment type="caution">
    <text evidence="10">The sequence shown here is derived from an EMBL/GenBank/DDBJ whole genome shotgun (WGS) entry which is preliminary data.</text>
</comment>
<dbReference type="Proteomes" id="UP001595799">
    <property type="component" value="Unassembled WGS sequence"/>
</dbReference>
<dbReference type="Pfam" id="PF13692">
    <property type="entry name" value="Glyco_trans_1_4"/>
    <property type="match status" value="1"/>
</dbReference>
<dbReference type="InterPro" id="IPR026051">
    <property type="entry name" value="ALG1-like"/>
</dbReference>
<comment type="subcellular location">
    <subcellularLocation>
        <location evidence="1">Endoplasmic reticulum membrane</location>
        <topology evidence="1">Single-pass membrane protein</topology>
    </subcellularLocation>
</comment>
<protein>
    <submittedName>
        <fullName evidence="10">Glycosyltransferase</fullName>
        <ecNumber evidence="10">2.4.-.-</ecNumber>
    </submittedName>
</protein>
<evidence type="ECO:0000256" key="3">
    <source>
        <dbReference type="ARBA" id="ARBA00022676"/>
    </source>
</evidence>
<dbReference type="PANTHER" id="PTHR13036:SF0">
    <property type="entry name" value="CHITOBIOSYLDIPHOSPHODOLICHOL BETA-MANNOSYLTRANSFERASE"/>
    <property type="match status" value="1"/>
</dbReference>
<keyword evidence="8" id="KW-0472">Membrane</keyword>
<dbReference type="PANTHER" id="PTHR13036">
    <property type="entry name" value="BETA1,4 MANNOSYLTRANSFERASE"/>
    <property type="match status" value="1"/>
</dbReference>
<keyword evidence="3 10" id="KW-0328">Glycosyltransferase</keyword>
<keyword evidence="5" id="KW-0812">Transmembrane</keyword>
<comment type="pathway">
    <text evidence="2">Protein modification; protein glycosylation.</text>
</comment>
<dbReference type="SUPFAM" id="SSF53756">
    <property type="entry name" value="UDP-Glycosyltransferase/glycogen phosphorylase"/>
    <property type="match status" value="1"/>
</dbReference>
<evidence type="ECO:0000256" key="1">
    <source>
        <dbReference type="ARBA" id="ARBA00004389"/>
    </source>
</evidence>
<evidence type="ECO:0000256" key="2">
    <source>
        <dbReference type="ARBA" id="ARBA00004922"/>
    </source>
</evidence>
<dbReference type="EMBL" id="JBHSCW010000001">
    <property type="protein sequence ID" value="MFC4350551.1"/>
    <property type="molecule type" value="Genomic_DNA"/>
</dbReference>
<gene>
    <name evidence="10" type="ORF">ACFOW6_03220</name>
</gene>
<reference evidence="11" key="1">
    <citation type="journal article" date="2019" name="Int. J. Syst. Evol. Microbiol.">
        <title>The Global Catalogue of Microorganisms (GCM) 10K type strain sequencing project: providing services to taxonomists for standard genome sequencing and annotation.</title>
        <authorList>
            <consortium name="The Broad Institute Genomics Platform"/>
            <consortium name="The Broad Institute Genome Sequencing Center for Infectious Disease"/>
            <person name="Wu L."/>
            <person name="Ma J."/>
        </authorList>
    </citation>
    <scope>NUCLEOTIDE SEQUENCE [LARGE SCALE GENOMIC DNA]</scope>
    <source>
        <strain evidence="11">CECT 8472</strain>
    </source>
</reference>